<dbReference type="KEGG" id="dmp:FAK_00570"/>
<comment type="function">
    <text evidence="8">Catalyzes the last two sequential reactions in the de novo biosynthetic pathway for UDP-N-acetylglucosamine (UDP-GlcNAc). The C-terminal domain catalyzes the transfer of acetyl group from acetyl coenzyme A to glucosamine-1-phosphate (GlcN-1-P) to produce N-acetylglucosamine-1-phosphate (GlcNAc-1-P), which is converted into UDP-GlcNAc by the transfer of uridine 5-monophosphate (from uridine 5-triphosphate), a reaction catalyzed by the N-terminal domain.</text>
</comment>
<evidence type="ECO:0000256" key="6">
    <source>
        <dbReference type="ARBA" id="ARBA00048247"/>
    </source>
</evidence>
<sequence length="254" mass="27506">MNDTKNQLAVVVLAAGKGTRMHSELPKVLHPLAGRPMIDWVADLAQKMGAAKTVMVVGHRAELVQGHLAGRPGLAFALQQSQRGTGHAVMAAAPELKGFAGQVLILYGDVPGLRPSTVRDLLERQTAQGDDLTVLAMELDPHPAYGRLVLDCAGRLERIVEERDATPAQKAITLVNSGIYVFRGEPLWECLPLLNTDNDQGEYYLTDLVALFIERGYRVGYALAPEPLELQGINSPEDLALLEGRWAANGGKED</sequence>
<dbReference type="Pfam" id="PF12804">
    <property type="entry name" value="NTP_transf_3"/>
    <property type="match status" value="1"/>
</dbReference>
<evidence type="ECO:0000259" key="9">
    <source>
        <dbReference type="Pfam" id="PF12804"/>
    </source>
</evidence>
<proteinExistence type="inferred from homology"/>
<name>A0AAU9E765_9BACT</name>
<reference evidence="11" key="1">
    <citation type="journal article" date="2023" name="Arch. Microbiol.">
        <title>Desulfoferula mesophilus gen. nov. sp. nov., a mesophilic sulfate-reducing bacterium isolated from a brackish lake sediment.</title>
        <authorList>
            <person name="Watanabe T."/>
            <person name="Yabe T."/>
            <person name="Tsuji J.M."/>
            <person name="Fukui M."/>
        </authorList>
    </citation>
    <scope>NUCLEOTIDE SEQUENCE [LARGE SCALE GENOMIC DNA]</scope>
    <source>
        <strain evidence="11">12FAK</strain>
    </source>
</reference>
<keyword evidence="11" id="KW-1185">Reference proteome</keyword>
<evidence type="ECO:0000313" key="11">
    <source>
        <dbReference type="Proteomes" id="UP001366166"/>
    </source>
</evidence>
<dbReference type="PANTHER" id="PTHR43584">
    <property type="entry name" value="NUCLEOTIDYL TRANSFERASE"/>
    <property type="match status" value="1"/>
</dbReference>
<dbReference type="RefSeq" id="WP_338604125.1">
    <property type="nucleotide sequence ID" value="NZ_AP028679.1"/>
</dbReference>
<dbReference type="InterPro" id="IPR029044">
    <property type="entry name" value="Nucleotide-diphossugar_trans"/>
</dbReference>
<keyword evidence="4" id="KW-0548">Nucleotidyltransferase</keyword>
<keyword evidence="5" id="KW-0012">Acyltransferase</keyword>
<dbReference type="GO" id="GO:0003977">
    <property type="term" value="F:UDP-N-acetylglucosamine diphosphorylase activity"/>
    <property type="evidence" value="ECO:0007669"/>
    <property type="project" value="UniProtKB-EC"/>
</dbReference>
<dbReference type="PANTHER" id="PTHR43584:SF3">
    <property type="entry name" value="BIFUNCTIONAL PROTEIN GLMU"/>
    <property type="match status" value="1"/>
</dbReference>
<gene>
    <name evidence="10" type="ORF">FAK_00570</name>
</gene>
<evidence type="ECO:0000256" key="4">
    <source>
        <dbReference type="ARBA" id="ARBA00022695"/>
    </source>
</evidence>
<evidence type="ECO:0000256" key="3">
    <source>
        <dbReference type="ARBA" id="ARBA00022679"/>
    </source>
</evidence>
<dbReference type="CDD" id="cd02540">
    <property type="entry name" value="GT2_GlmU_N_bac"/>
    <property type="match status" value="1"/>
</dbReference>
<comment type="catalytic activity">
    <reaction evidence="7">
        <text>N-acetyl-alpha-D-glucosamine 1-phosphate + UTP + H(+) = UDP-N-acetyl-alpha-D-glucosamine + diphosphate</text>
        <dbReference type="Rhea" id="RHEA:13509"/>
        <dbReference type="ChEBI" id="CHEBI:15378"/>
        <dbReference type="ChEBI" id="CHEBI:33019"/>
        <dbReference type="ChEBI" id="CHEBI:46398"/>
        <dbReference type="ChEBI" id="CHEBI:57705"/>
        <dbReference type="ChEBI" id="CHEBI:57776"/>
        <dbReference type="EC" id="2.7.7.23"/>
    </reaction>
</comment>
<dbReference type="AlphaFoldDB" id="A0AAU9E765"/>
<comment type="catalytic activity">
    <reaction evidence="6">
        <text>alpha-D-glucosamine 1-phosphate + acetyl-CoA = N-acetyl-alpha-D-glucosamine 1-phosphate + CoA + H(+)</text>
        <dbReference type="Rhea" id="RHEA:13725"/>
        <dbReference type="ChEBI" id="CHEBI:15378"/>
        <dbReference type="ChEBI" id="CHEBI:57287"/>
        <dbReference type="ChEBI" id="CHEBI:57288"/>
        <dbReference type="ChEBI" id="CHEBI:57776"/>
        <dbReference type="ChEBI" id="CHEBI:58516"/>
        <dbReference type="EC" id="2.3.1.157"/>
    </reaction>
</comment>
<evidence type="ECO:0000256" key="8">
    <source>
        <dbReference type="ARBA" id="ARBA00049628"/>
    </source>
</evidence>
<evidence type="ECO:0000256" key="2">
    <source>
        <dbReference type="ARBA" id="ARBA00007947"/>
    </source>
</evidence>
<dbReference type="InterPro" id="IPR050065">
    <property type="entry name" value="GlmU-like"/>
</dbReference>
<comment type="similarity">
    <text evidence="1">In the C-terminal section; belongs to the transferase hexapeptide repeat family.</text>
</comment>
<dbReference type="EMBL" id="AP028679">
    <property type="protein sequence ID" value="BEQ12991.1"/>
    <property type="molecule type" value="Genomic_DNA"/>
</dbReference>
<evidence type="ECO:0000256" key="5">
    <source>
        <dbReference type="ARBA" id="ARBA00023315"/>
    </source>
</evidence>
<comment type="similarity">
    <text evidence="2">In the N-terminal section; belongs to the N-acetylglucosamine-1-phosphate uridyltransferase family.</text>
</comment>
<accession>A0AAU9E765</accession>
<keyword evidence="3" id="KW-0808">Transferase</keyword>
<evidence type="ECO:0000313" key="10">
    <source>
        <dbReference type="EMBL" id="BEQ12991.1"/>
    </source>
</evidence>
<protein>
    <recommendedName>
        <fullName evidence="9">MobA-like NTP transferase domain-containing protein</fullName>
    </recommendedName>
</protein>
<organism evidence="10 11">
    <name type="scientific">Desulfoferula mesophila</name>
    <dbReference type="NCBI Taxonomy" id="3058419"/>
    <lineage>
        <taxon>Bacteria</taxon>
        <taxon>Pseudomonadati</taxon>
        <taxon>Thermodesulfobacteriota</taxon>
        <taxon>Desulfarculia</taxon>
        <taxon>Desulfarculales</taxon>
        <taxon>Desulfarculaceae</taxon>
        <taxon>Desulfoferula</taxon>
    </lineage>
</organism>
<evidence type="ECO:0000256" key="7">
    <source>
        <dbReference type="ARBA" id="ARBA00048493"/>
    </source>
</evidence>
<dbReference type="InterPro" id="IPR025877">
    <property type="entry name" value="MobA-like_NTP_Trfase"/>
</dbReference>
<dbReference type="SUPFAM" id="SSF53448">
    <property type="entry name" value="Nucleotide-diphospho-sugar transferases"/>
    <property type="match status" value="1"/>
</dbReference>
<dbReference type="Gene3D" id="3.90.550.10">
    <property type="entry name" value="Spore Coat Polysaccharide Biosynthesis Protein SpsA, Chain A"/>
    <property type="match status" value="1"/>
</dbReference>
<dbReference type="Proteomes" id="UP001366166">
    <property type="component" value="Chromosome"/>
</dbReference>
<dbReference type="GO" id="GO:0019134">
    <property type="term" value="F:glucosamine-1-phosphate N-acetyltransferase activity"/>
    <property type="evidence" value="ECO:0007669"/>
    <property type="project" value="UniProtKB-EC"/>
</dbReference>
<feature type="domain" description="MobA-like NTP transferase" evidence="9">
    <location>
        <begin position="10"/>
        <end position="164"/>
    </location>
</feature>
<evidence type="ECO:0000256" key="1">
    <source>
        <dbReference type="ARBA" id="ARBA00007707"/>
    </source>
</evidence>